<evidence type="ECO:0000256" key="1">
    <source>
        <dbReference type="ARBA" id="ARBA00023015"/>
    </source>
</evidence>
<protein>
    <submittedName>
        <fullName evidence="5">Putative nickel responsive regulator</fullName>
    </submittedName>
</protein>
<evidence type="ECO:0000256" key="3">
    <source>
        <dbReference type="ARBA" id="ARBA00023163"/>
    </source>
</evidence>
<dbReference type="Proteomes" id="UP000011623">
    <property type="component" value="Unassembled WGS sequence"/>
</dbReference>
<dbReference type="InterPro" id="IPR050192">
    <property type="entry name" value="CopG/NikR_regulator"/>
</dbReference>
<name>M0KPG4_9EURY</name>
<comment type="caution">
    <text evidence="5">The sequence shown here is derived from an EMBL/GenBank/DDBJ whole genome shotgun (WGS) entry which is preliminary data.</text>
</comment>
<dbReference type="SUPFAM" id="SSF47598">
    <property type="entry name" value="Ribbon-helix-helix"/>
    <property type="match status" value="1"/>
</dbReference>
<dbReference type="PATRIC" id="fig|1227452.3.peg.1893"/>
<feature type="domain" description="Transcription factor NikR nickel binding C-terminal" evidence="4">
    <location>
        <begin position="65"/>
        <end position="134"/>
    </location>
</feature>
<evidence type="ECO:0000256" key="2">
    <source>
        <dbReference type="ARBA" id="ARBA00023125"/>
    </source>
</evidence>
<reference evidence="5 6" key="1">
    <citation type="journal article" date="2014" name="PLoS Genet.">
        <title>Phylogenetically driven sequencing of extremely halophilic archaea reveals strategies for static and dynamic osmo-response.</title>
        <authorList>
            <person name="Becker E.A."/>
            <person name="Seitzer P.M."/>
            <person name="Tritt A."/>
            <person name="Larsen D."/>
            <person name="Krusor M."/>
            <person name="Yao A.I."/>
            <person name="Wu D."/>
            <person name="Madern D."/>
            <person name="Eisen J.A."/>
            <person name="Darling A.E."/>
            <person name="Facciotti M.T."/>
        </authorList>
    </citation>
    <scope>NUCLEOTIDE SEQUENCE [LARGE SCALE GENOMIC DNA]</scope>
    <source>
        <strain evidence="5 6">JCM 13557</strain>
    </source>
</reference>
<dbReference type="InterPro" id="IPR027271">
    <property type="entry name" value="Acetolactate_synth/TF_NikR_C"/>
</dbReference>
<evidence type="ECO:0000313" key="5">
    <source>
        <dbReference type="EMBL" id="EMA21680.1"/>
    </source>
</evidence>
<dbReference type="EMBL" id="AOLW01000016">
    <property type="protein sequence ID" value="EMA21680.1"/>
    <property type="molecule type" value="Genomic_DNA"/>
</dbReference>
<keyword evidence="3" id="KW-0804">Transcription</keyword>
<dbReference type="InterPro" id="IPR013321">
    <property type="entry name" value="Arc_rbn_hlx_hlx"/>
</dbReference>
<dbReference type="CDD" id="cd22231">
    <property type="entry name" value="RHH_NikR_HicB-like"/>
    <property type="match status" value="1"/>
</dbReference>
<dbReference type="SUPFAM" id="SSF55021">
    <property type="entry name" value="ACT-like"/>
    <property type="match status" value="1"/>
</dbReference>
<accession>M0KPG4</accession>
<dbReference type="Pfam" id="PF08753">
    <property type="entry name" value="NikR_C"/>
    <property type="match status" value="1"/>
</dbReference>
<dbReference type="PANTHER" id="PTHR34719">
    <property type="entry name" value="NICKEL-RESPONSIVE REGULATOR"/>
    <property type="match status" value="1"/>
</dbReference>
<evidence type="ECO:0000259" key="4">
    <source>
        <dbReference type="Pfam" id="PF08753"/>
    </source>
</evidence>
<organism evidence="5 6">
    <name type="scientific">Haloarcula amylolytica JCM 13557</name>
    <dbReference type="NCBI Taxonomy" id="1227452"/>
    <lineage>
        <taxon>Archaea</taxon>
        <taxon>Methanobacteriati</taxon>
        <taxon>Methanobacteriota</taxon>
        <taxon>Stenosarchaea group</taxon>
        <taxon>Halobacteria</taxon>
        <taxon>Halobacteriales</taxon>
        <taxon>Haloarculaceae</taxon>
        <taxon>Haloarcula</taxon>
    </lineage>
</organism>
<dbReference type="AlphaFoldDB" id="M0KPG4"/>
<dbReference type="Gene3D" id="3.30.70.1150">
    <property type="entry name" value="ACT-like. Chain A, domain 2"/>
    <property type="match status" value="1"/>
</dbReference>
<gene>
    <name evidence="5" type="ORF">C442_09477</name>
</gene>
<dbReference type="GO" id="GO:0006355">
    <property type="term" value="P:regulation of DNA-templated transcription"/>
    <property type="evidence" value="ECO:0007669"/>
    <property type="project" value="InterPro"/>
</dbReference>
<evidence type="ECO:0000313" key="6">
    <source>
        <dbReference type="Proteomes" id="UP000011623"/>
    </source>
</evidence>
<dbReference type="InterPro" id="IPR014864">
    <property type="entry name" value="TF_NikR_Ni-bd_C"/>
</dbReference>
<dbReference type="InterPro" id="IPR045865">
    <property type="entry name" value="ACT-like_dom_sf"/>
</dbReference>
<proteinExistence type="predicted"/>
<keyword evidence="2" id="KW-0238">DNA-binding</keyword>
<dbReference type="PANTHER" id="PTHR34719:SF2">
    <property type="entry name" value="NICKEL-RESPONSIVE REGULATOR"/>
    <property type="match status" value="1"/>
</dbReference>
<dbReference type="GO" id="GO:0003677">
    <property type="term" value="F:DNA binding"/>
    <property type="evidence" value="ECO:0007669"/>
    <property type="project" value="TreeGrafter"/>
</dbReference>
<dbReference type="InterPro" id="IPR010985">
    <property type="entry name" value="Ribbon_hlx_hlx"/>
</dbReference>
<sequence>MAGDGNPGMRTSVNIPEGLLAEFDRVWREQDLENRSRAVREAMEEYVERHSRLAAMDGDVVALVGFDYRHADVIRDLHAVQHTFQDVILNTSHTHQGEWCLESLFCRGPAERVRDLTYRLRDFDAVRRVKVMVIRDEAAEPHGHG</sequence>
<keyword evidence="1" id="KW-0805">Transcription regulation</keyword>
<dbReference type="Gene3D" id="1.10.1220.10">
    <property type="entry name" value="Met repressor-like"/>
    <property type="match status" value="1"/>
</dbReference>
<keyword evidence="6" id="KW-1185">Reference proteome</keyword>